<evidence type="ECO:0000313" key="2">
    <source>
        <dbReference type="Proteomes" id="UP000018644"/>
    </source>
</evidence>
<keyword evidence="2" id="KW-1185">Reference proteome</keyword>
<protein>
    <recommendedName>
        <fullName evidence="3">Tail assembly chaperone</fullName>
    </recommendedName>
</protein>
<dbReference type="EMBL" id="KF692088">
    <property type="protein sequence ID" value="AHB31624.1"/>
    <property type="molecule type" value="Genomic_DNA"/>
</dbReference>
<reference evidence="1 2" key="1">
    <citation type="journal article" date="2014" name="PLoS ONE">
        <title>Isolation and Characterization of vB_ArS-ArV2 - First Arthrobacter sp. Infecting Bacteriophage with Completely Sequenced Genome.</title>
        <authorList>
            <person name="Simoliunas E."/>
            <person name="Kaliniene L."/>
            <person name="Stasilo M."/>
            <person name="Truncaite L."/>
            <person name="Zajanckauskaite A."/>
            <person name="Staniulis J."/>
            <person name="Nainys J."/>
            <person name="Kaupinis A."/>
            <person name="Valius M."/>
            <person name="Meskys R."/>
        </authorList>
    </citation>
    <scope>NUCLEOTIDE SEQUENCE [LARGE SCALE GENOMIC DNA]</scope>
</reference>
<name>V5RBC9_9CAUD</name>
<sequence>MAVDKPTIHLSLSSLRKEVAKPDPFRVALSGSKIITFPDLFALESTEAEGVFADLSRNASNWDALDAWLSKEDAAALRAEKLSVRELAAVVQAAMTYYEQTVGPAGNGTASAS</sequence>
<dbReference type="RefSeq" id="YP_008857884.1">
    <property type="nucleotide sequence ID" value="NC_022972.2"/>
</dbReference>
<accession>V5RBC9</accession>
<dbReference type="GeneID" id="17776875"/>
<dbReference type="Proteomes" id="UP000018644">
    <property type="component" value="Segment"/>
</dbReference>
<gene>
    <name evidence="1" type="ORF">ArV2_gp13</name>
</gene>
<dbReference type="KEGG" id="vg:17776875"/>
<evidence type="ECO:0008006" key="3">
    <source>
        <dbReference type="Google" id="ProtNLM"/>
    </source>
</evidence>
<evidence type="ECO:0000313" key="1">
    <source>
        <dbReference type="EMBL" id="AHB31624.1"/>
    </source>
</evidence>
<organism evidence="1 2">
    <name type="scientific">Arthrobacter phage vB_ArS-ArV2</name>
    <dbReference type="NCBI Taxonomy" id="1414742"/>
    <lineage>
        <taxon>Viruses</taxon>
        <taxon>Duplodnaviria</taxon>
        <taxon>Heunggongvirae</taxon>
        <taxon>Uroviricota</taxon>
        <taxon>Caudoviricetes</taxon>
        <taxon>Arvduovirus</taxon>
        <taxon>Arvduovirus ArV2</taxon>
    </lineage>
</organism>
<proteinExistence type="predicted"/>